<comment type="caution">
    <text evidence="7">The sequence shown here is derived from an EMBL/GenBank/DDBJ whole genome shotgun (WGS) entry which is preliminary data.</text>
</comment>
<dbReference type="PANTHER" id="PTHR33529:SF2">
    <property type="entry name" value="LIPOPOLYSACCHARIDE EXPORT SYSTEM PERMEASE PROTEIN LPTG"/>
    <property type="match status" value="1"/>
</dbReference>
<keyword evidence="2" id="KW-1003">Cell membrane</keyword>
<evidence type="ECO:0000256" key="5">
    <source>
        <dbReference type="ARBA" id="ARBA00023136"/>
    </source>
</evidence>
<gene>
    <name evidence="7" type="primary">lptG</name>
    <name evidence="7" type="ORF">D6850_05235</name>
</gene>
<feature type="transmembrane region" description="Helical" evidence="6">
    <location>
        <begin position="305"/>
        <end position="324"/>
    </location>
</feature>
<keyword evidence="4 6" id="KW-1133">Transmembrane helix</keyword>
<dbReference type="GO" id="GO:0015920">
    <property type="term" value="P:lipopolysaccharide transport"/>
    <property type="evidence" value="ECO:0007669"/>
    <property type="project" value="TreeGrafter"/>
</dbReference>
<dbReference type="RefSeq" id="WP_121164435.1">
    <property type="nucleotide sequence ID" value="NZ_RAPE01000001.1"/>
</dbReference>
<dbReference type="OrthoDB" id="9798468at2"/>
<protein>
    <submittedName>
        <fullName evidence="7">LPS export ABC transporter permease LptG</fullName>
    </submittedName>
</protein>
<feature type="transmembrane region" description="Helical" evidence="6">
    <location>
        <begin position="280"/>
        <end position="298"/>
    </location>
</feature>
<reference evidence="7 8" key="1">
    <citation type="submission" date="2018-09" db="EMBL/GenBank/DDBJ databases">
        <title>Roseovarius spongiae sp. nov., isolated from a marine sponge.</title>
        <authorList>
            <person name="Zhuang L."/>
            <person name="Luo L."/>
        </authorList>
    </citation>
    <scope>NUCLEOTIDE SEQUENCE [LARGE SCALE GENOMIC DNA]</scope>
    <source>
        <strain evidence="7 8">HN-E21</strain>
    </source>
</reference>
<keyword evidence="5 6" id="KW-0472">Membrane</keyword>
<keyword evidence="3 6" id="KW-0812">Transmembrane</keyword>
<keyword evidence="8" id="KW-1185">Reference proteome</keyword>
<proteinExistence type="predicted"/>
<evidence type="ECO:0000256" key="3">
    <source>
        <dbReference type="ARBA" id="ARBA00022692"/>
    </source>
</evidence>
<dbReference type="InterPro" id="IPR030923">
    <property type="entry name" value="LptG"/>
</dbReference>
<feature type="transmembrane region" description="Helical" evidence="6">
    <location>
        <begin position="98"/>
        <end position="119"/>
    </location>
</feature>
<dbReference type="EMBL" id="RAPE01000001">
    <property type="protein sequence ID" value="RKF16934.1"/>
    <property type="molecule type" value="Genomic_DNA"/>
</dbReference>
<sequence>MILHYYFARKFLWTFLGITGLFVLLLALIDIVDELQDFPDLPFADVLEIVLLNIPHTNYEILPLVLILAAVALFVRLARSSELVVLRAAGRSGLRSLLGPLTVAALIGIVSITMLNPIVAASSKRYQDVKNAYRGGGESVLALSAEGLWLRQGDAMGQTVIHAARASSDVSVLYDATFIAFSPAGEPLRRITARSARLGDGEWVLRGAKTWDLETDINAEATAQYFPMLIVPSALTQERIIDSFGKPEYISLWDLPDFIEELEEAGFSARRYAVWYQMELARPLFLMALMLIAAAFTMRHARTTSTGISVLSAIMLGFTLYYIRNFAQVLAENGQIPVLLAAWAPPVASFLLAFGIVLHMEDG</sequence>
<dbReference type="Proteomes" id="UP000281128">
    <property type="component" value="Unassembled WGS sequence"/>
</dbReference>
<evidence type="ECO:0000313" key="8">
    <source>
        <dbReference type="Proteomes" id="UP000281128"/>
    </source>
</evidence>
<evidence type="ECO:0000256" key="1">
    <source>
        <dbReference type="ARBA" id="ARBA00004651"/>
    </source>
</evidence>
<feature type="transmembrane region" description="Helical" evidence="6">
    <location>
        <begin position="336"/>
        <end position="358"/>
    </location>
</feature>
<accession>A0A3A8BBQ9</accession>
<dbReference type="InterPro" id="IPR005495">
    <property type="entry name" value="LptG/LptF_permease"/>
</dbReference>
<dbReference type="NCBIfam" id="TIGR04408">
    <property type="entry name" value="LptG_lptG"/>
    <property type="match status" value="1"/>
</dbReference>
<name>A0A3A8BBQ9_9RHOB</name>
<dbReference type="Pfam" id="PF03739">
    <property type="entry name" value="LptF_LptG"/>
    <property type="match status" value="1"/>
</dbReference>
<dbReference type="AlphaFoldDB" id="A0A3A8BBQ9"/>
<dbReference type="PANTHER" id="PTHR33529">
    <property type="entry name" value="SLR0882 PROTEIN-RELATED"/>
    <property type="match status" value="1"/>
</dbReference>
<evidence type="ECO:0000256" key="2">
    <source>
        <dbReference type="ARBA" id="ARBA00022475"/>
    </source>
</evidence>
<dbReference type="GO" id="GO:0043190">
    <property type="term" value="C:ATP-binding cassette (ABC) transporter complex"/>
    <property type="evidence" value="ECO:0007669"/>
    <property type="project" value="InterPro"/>
</dbReference>
<evidence type="ECO:0000256" key="6">
    <source>
        <dbReference type="SAM" id="Phobius"/>
    </source>
</evidence>
<dbReference type="GO" id="GO:0055085">
    <property type="term" value="P:transmembrane transport"/>
    <property type="evidence" value="ECO:0007669"/>
    <property type="project" value="InterPro"/>
</dbReference>
<evidence type="ECO:0000313" key="7">
    <source>
        <dbReference type="EMBL" id="RKF16934.1"/>
    </source>
</evidence>
<feature type="transmembrane region" description="Helical" evidence="6">
    <location>
        <begin position="12"/>
        <end position="32"/>
    </location>
</feature>
<organism evidence="7 8">
    <name type="scientific">Roseovarius spongiae</name>
    <dbReference type="NCBI Taxonomy" id="2320272"/>
    <lineage>
        <taxon>Bacteria</taxon>
        <taxon>Pseudomonadati</taxon>
        <taxon>Pseudomonadota</taxon>
        <taxon>Alphaproteobacteria</taxon>
        <taxon>Rhodobacterales</taxon>
        <taxon>Roseobacteraceae</taxon>
        <taxon>Roseovarius</taxon>
    </lineage>
</organism>
<comment type="subcellular location">
    <subcellularLocation>
        <location evidence="1">Cell membrane</location>
        <topology evidence="1">Multi-pass membrane protein</topology>
    </subcellularLocation>
</comment>
<evidence type="ECO:0000256" key="4">
    <source>
        <dbReference type="ARBA" id="ARBA00022989"/>
    </source>
</evidence>